<sequence length="296" mass="33880">MSILLQKIQNRLIRNFYNLPFLQYQAELEYQEALAKHIVNLPIISPDEMNLIETINNEGVAITSLEALGFASTTSMFESAKSLMHQIPSPSEDNSNEFVVHANPQQIMAYPEIFLWGLEQRLINLVETYLGLPVAYHGAYLRRDIANQVEQKSRLWHIDKEDRKVLKIIVYLQDMSEDRGPFQYIPLSLTSSLSQSLKYHHGYIQDATMQKIISPTEYKSCLGAAGTVIIAATGSIFHRGKVPVAGDRFALFYDYTSRIQTQSFYGNLSLSHQDLLLLSQHLSQPQRDCIFWQHKL</sequence>
<dbReference type="EMBL" id="JACJQH010000070">
    <property type="protein sequence ID" value="MBD2199897.1"/>
    <property type="molecule type" value="Genomic_DNA"/>
</dbReference>
<dbReference type="RefSeq" id="WP_190549953.1">
    <property type="nucleotide sequence ID" value="NZ_CAWPNO010000107.1"/>
</dbReference>
<comment type="caution">
    <text evidence="1">The sequence shown here is derived from an EMBL/GenBank/DDBJ whole genome shotgun (WGS) entry which is preliminary data.</text>
</comment>
<dbReference type="Proteomes" id="UP000658514">
    <property type="component" value="Unassembled WGS sequence"/>
</dbReference>
<keyword evidence="2" id="KW-1185">Reference proteome</keyword>
<dbReference type="SUPFAM" id="SSF51197">
    <property type="entry name" value="Clavaminate synthase-like"/>
    <property type="match status" value="1"/>
</dbReference>
<evidence type="ECO:0000313" key="1">
    <source>
        <dbReference type="EMBL" id="MBD2199897.1"/>
    </source>
</evidence>
<accession>A0ABR8AMM8</accession>
<dbReference type="Gene3D" id="2.60.120.620">
    <property type="entry name" value="q2cbj1_9rhob like domain"/>
    <property type="match status" value="1"/>
</dbReference>
<evidence type="ECO:0000313" key="2">
    <source>
        <dbReference type="Proteomes" id="UP000658514"/>
    </source>
</evidence>
<organism evidence="1 2">
    <name type="scientific">Calothrix parietina FACHB-288</name>
    <dbReference type="NCBI Taxonomy" id="2692896"/>
    <lineage>
        <taxon>Bacteria</taxon>
        <taxon>Bacillati</taxon>
        <taxon>Cyanobacteriota</taxon>
        <taxon>Cyanophyceae</taxon>
        <taxon>Nostocales</taxon>
        <taxon>Calotrichaceae</taxon>
        <taxon>Calothrix</taxon>
    </lineage>
</organism>
<protein>
    <submittedName>
        <fullName evidence="1">2OG-Fe(II) oxygenase</fullName>
    </submittedName>
</protein>
<proteinExistence type="predicted"/>
<reference evidence="1 2" key="1">
    <citation type="journal article" date="2020" name="ISME J.">
        <title>Comparative genomics reveals insights into cyanobacterial evolution and habitat adaptation.</title>
        <authorList>
            <person name="Chen M.Y."/>
            <person name="Teng W.K."/>
            <person name="Zhao L."/>
            <person name="Hu C.X."/>
            <person name="Zhou Y.K."/>
            <person name="Han B.P."/>
            <person name="Song L.R."/>
            <person name="Shu W.S."/>
        </authorList>
    </citation>
    <scope>NUCLEOTIDE SEQUENCE [LARGE SCALE GENOMIC DNA]</scope>
    <source>
        <strain evidence="1 2">FACHB-288</strain>
    </source>
</reference>
<name>A0ABR8AMM8_9CYAN</name>
<gene>
    <name evidence="1" type="ORF">H6G24_31235</name>
</gene>